<reference evidence="1" key="2">
    <citation type="submission" date="2020-11" db="EMBL/GenBank/DDBJ databases">
        <authorList>
            <person name="McCartney M.A."/>
            <person name="Auch B."/>
            <person name="Kono T."/>
            <person name="Mallez S."/>
            <person name="Becker A."/>
            <person name="Gohl D.M."/>
            <person name="Silverstein K.A.T."/>
            <person name="Koren S."/>
            <person name="Bechman K.B."/>
            <person name="Herman A."/>
            <person name="Abrahante J.E."/>
            <person name="Garbe J."/>
        </authorList>
    </citation>
    <scope>NUCLEOTIDE SEQUENCE</scope>
    <source>
        <strain evidence="1">Duluth1</strain>
        <tissue evidence="1">Whole animal</tissue>
    </source>
</reference>
<gene>
    <name evidence="1" type="ORF">DPMN_067452</name>
</gene>
<evidence type="ECO:0000313" key="1">
    <source>
        <dbReference type="EMBL" id="KAH3708013.1"/>
    </source>
</evidence>
<organism evidence="1 2">
    <name type="scientific">Dreissena polymorpha</name>
    <name type="common">Zebra mussel</name>
    <name type="synonym">Mytilus polymorpha</name>
    <dbReference type="NCBI Taxonomy" id="45954"/>
    <lineage>
        <taxon>Eukaryota</taxon>
        <taxon>Metazoa</taxon>
        <taxon>Spiralia</taxon>
        <taxon>Lophotrochozoa</taxon>
        <taxon>Mollusca</taxon>
        <taxon>Bivalvia</taxon>
        <taxon>Autobranchia</taxon>
        <taxon>Heteroconchia</taxon>
        <taxon>Euheterodonta</taxon>
        <taxon>Imparidentia</taxon>
        <taxon>Neoheterodontei</taxon>
        <taxon>Myida</taxon>
        <taxon>Dreissenoidea</taxon>
        <taxon>Dreissenidae</taxon>
        <taxon>Dreissena</taxon>
    </lineage>
</organism>
<comment type="caution">
    <text evidence="1">The sequence shown here is derived from an EMBL/GenBank/DDBJ whole genome shotgun (WGS) entry which is preliminary data.</text>
</comment>
<dbReference type="EMBL" id="JAIWYP010000014">
    <property type="protein sequence ID" value="KAH3708013.1"/>
    <property type="molecule type" value="Genomic_DNA"/>
</dbReference>
<dbReference type="Proteomes" id="UP000828390">
    <property type="component" value="Unassembled WGS sequence"/>
</dbReference>
<accession>A0A9D3YVT8</accession>
<dbReference type="AlphaFoldDB" id="A0A9D3YVT8"/>
<sequence>MLRAEQQKMKFSAGRLLYEGESVAFYAVIGTATEHMGQGQTVVFDRVSTNIDSTNSLGVYSATNGVFAAPLS</sequence>
<dbReference type="Gene3D" id="2.60.120.40">
    <property type="match status" value="1"/>
</dbReference>
<name>A0A9D3YVT8_DREPO</name>
<reference evidence="1" key="1">
    <citation type="journal article" date="2019" name="bioRxiv">
        <title>The Genome of the Zebra Mussel, Dreissena polymorpha: A Resource for Invasive Species Research.</title>
        <authorList>
            <person name="McCartney M.A."/>
            <person name="Auch B."/>
            <person name="Kono T."/>
            <person name="Mallez S."/>
            <person name="Zhang Y."/>
            <person name="Obille A."/>
            <person name="Becker A."/>
            <person name="Abrahante J.E."/>
            <person name="Garbe J."/>
            <person name="Badalamenti J.P."/>
            <person name="Herman A."/>
            <person name="Mangelson H."/>
            <person name="Liachko I."/>
            <person name="Sullivan S."/>
            <person name="Sone E.D."/>
            <person name="Koren S."/>
            <person name="Silverstein K.A.T."/>
            <person name="Beckman K.B."/>
            <person name="Gohl D.M."/>
        </authorList>
    </citation>
    <scope>NUCLEOTIDE SEQUENCE</scope>
    <source>
        <strain evidence="1">Duluth1</strain>
        <tissue evidence="1">Whole animal</tissue>
    </source>
</reference>
<proteinExistence type="predicted"/>
<dbReference type="InterPro" id="IPR008983">
    <property type="entry name" value="Tumour_necrosis_fac-like_dom"/>
</dbReference>
<dbReference type="SUPFAM" id="SSF49842">
    <property type="entry name" value="TNF-like"/>
    <property type="match status" value="1"/>
</dbReference>
<keyword evidence="2" id="KW-1185">Reference proteome</keyword>
<feature type="non-terminal residue" evidence="1">
    <location>
        <position position="1"/>
    </location>
</feature>
<evidence type="ECO:0000313" key="2">
    <source>
        <dbReference type="Proteomes" id="UP000828390"/>
    </source>
</evidence>
<protein>
    <submittedName>
        <fullName evidence="1">Uncharacterized protein</fullName>
    </submittedName>
</protein>